<keyword evidence="5" id="KW-0472">Membrane</keyword>
<feature type="region of interest" description="Disordered" evidence="4">
    <location>
        <begin position="80"/>
        <end position="108"/>
    </location>
</feature>
<sequence>MERNSTATTRRDGRRRDDGSRMRWLATAAMAAPALAQAVMLVALLAQGQWLFATMVGAGCLGCVATLVVSLGNRRRGAGASPFSATPLPHGTTNDTASADVAGSGAPGDTRTPAVAGLVLPAMPLATALGVASDAAPWRTVARRWLTADVRRSLAVVVGTGHRSVPFTLDLLRSGPHAIVAGTTGSGKSVLLQTWCVAMAAAFPPWRLQFLLLDFKGGSALDRLVGLPHVRGCVSDLDLKHAVRALEAIERELKRRERLAAAAGVADIAQLPAAAMPPRLVVIVDEFHALSGQLPDYVDRLVRVASLGRSLGMHVVACTQHPLGQISPAMKANMALRLCLRVQDPMQSRDMLDVPDAARIATGAPGTALCSDGDGAPVPMRAACAPSAAELERIVRHVGLAAKFHGHDAEPPLFTAPLPATVTWTAPVPLGVASPGSAVLGVADTGVSLEPATVDCLSGNFAIVGRLGSGRTTALATLHRQLGSSPCRFFDDADRLLDPLADDAGAREFRRLLADPATPVVFTLAGSRHLRIPDHCTNRLVFPCGERAADLADGVPAPLLASLSPRDYGTPGRGVLLTPGTAVLVQCVRDGPA</sequence>
<dbReference type="PANTHER" id="PTHR22683">
    <property type="entry name" value="SPORULATION PROTEIN RELATED"/>
    <property type="match status" value="1"/>
</dbReference>
<feature type="binding site" evidence="3">
    <location>
        <begin position="182"/>
        <end position="189"/>
    </location>
    <ligand>
        <name>ATP</name>
        <dbReference type="ChEBI" id="CHEBI:30616"/>
    </ligand>
</feature>
<evidence type="ECO:0000256" key="2">
    <source>
        <dbReference type="ARBA" id="ARBA00022840"/>
    </source>
</evidence>
<dbReference type="Pfam" id="PF01580">
    <property type="entry name" value="FtsK_SpoIIIE"/>
    <property type="match status" value="1"/>
</dbReference>
<keyword evidence="2 3" id="KW-0067">ATP-binding</keyword>
<evidence type="ECO:0000256" key="4">
    <source>
        <dbReference type="SAM" id="MobiDB-lite"/>
    </source>
</evidence>
<dbReference type="PROSITE" id="PS50901">
    <property type="entry name" value="FTSK"/>
    <property type="match status" value="1"/>
</dbReference>
<dbReference type="GO" id="GO:0005524">
    <property type="term" value="F:ATP binding"/>
    <property type="evidence" value="ECO:0007669"/>
    <property type="project" value="UniProtKB-UniRule"/>
</dbReference>
<evidence type="ECO:0000313" key="8">
    <source>
        <dbReference type="Proteomes" id="UP000469292"/>
    </source>
</evidence>
<dbReference type="GO" id="GO:0003677">
    <property type="term" value="F:DNA binding"/>
    <property type="evidence" value="ECO:0007669"/>
    <property type="project" value="InterPro"/>
</dbReference>
<evidence type="ECO:0000313" key="7">
    <source>
        <dbReference type="EMBL" id="NEG69317.1"/>
    </source>
</evidence>
<dbReference type="InterPro" id="IPR050206">
    <property type="entry name" value="FtsK/SpoIIIE/SftA"/>
</dbReference>
<keyword evidence="5" id="KW-0812">Transmembrane</keyword>
<dbReference type="InterPro" id="IPR002543">
    <property type="entry name" value="FtsK_dom"/>
</dbReference>
<dbReference type="Proteomes" id="UP000469292">
    <property type="component" value="Unassembled WGS sequence"/>
</dbReference>
<keyword evidence="5" id="KW-1133">Transmembrane helix</keyword>
<feature type="transmembrane region" description="Helical" evidence="5">
    <location>
        <begin position="24"/>
        <end position="44"/>
    </location>
</feature>
<evidence type="ECO:0000256" key="3">
    <source>
        <dbReference type="PROSITE-ProRule" id="PRU00289"/>
    </source>
</evidence>
<evidence type="ECO:0000259" key="6">
    <source>
        <dbReference type="PROSITE" id="PS50901"/>
    </source>
</evidence>
<keyword evidence="1 3" id="KW-0547">Nucleotide-binding</keyword>
<evidence type="ECO:0000256" key="1">
    <source>
        <dbReference type="ARBA" id="ARBA00022741"/>
    </source>
</evidence>
<keyword evidence="8" id="KW-1185">Reference proteome</keyword>
<proteinExistence type="predicted"/>
<organism evidence="7 8">
    <name type="scientific">Bifidobacterium choloepi</name>
    <dbReference type="NCBI Taxonomy" id="2614131"/>
    <lineage>
        <taxon>Bacteria</taxon>
        <taxon>Bacillati</taxon>
        <taxon>Actinomycetota</taxon>
        <taxon>Actinomycetes</taxon>
        <taxon>Bifidobacteriales</taxon>
        <taxon>Bifidobacteriaceae</taxon>
        <taxon>Bifidobacterium</taxon>
    </lineage>
</organism>
<name>A0A6I5MYG7_9BIFI</name>
<dbReference type="SUPFAM" id="SSF52540">
    <property type="entry name" value="P-loop containing nucleoside triphosphate hydrolases"/>
    <property type="match status" value="1"/>
</dbReference>
<accession>A0A6I5MYG7</accession>
<reference evidence="7 8" key="1">
    <citation type="submission" date="2019-09" db="EMBL/GenBank/DDBJ databases">
        <title>Phylogenetic characterization of a novel taxon of the genus Bifidobacterium: Bifidobacterium choloepi sp. nov.</title>
        <authorList>
            <person name="Modesto M."/>
            <person name="Satti M."/>
        </authorList>
    </citation>
    <scope>NUCLEOTIDE SEQUENCE [LARGE SCALE GENOMIC DNA]</scope>
    <source>
        <strain evidence="7 8">BRDM6</strain>
    </source>
</reference>
<protein>
    <recommendedName>
        <fullName evidence="6">FtsK domain-containing protein</fullName>
    </recommendedName>
</protein>
<feature type="transmembrane region" description="Helical" evidence="5">
    <location>
        <begin position="50"/>
        <end position="71"/>
    </location>
</feature>
<gene>
    <name evidence="7" type="ORF">F6S87_01485</name>
</gene>
<comment type="caution">
    <text evidence="7">The sequence shown here is derived from an EMBL/GenBank/DDBJ whole genome shotgun (WGS) entry which is preliminary data.</text>
</comment>
<dbReference type="Gene3D" id="3.40.50.300">
    <property type="entry name" value="P-loop containing nucleotide triphosphate hydrolases"/>
    <property type="match status" value="1"/>
</dbReference>
<dbReference type="AlphaFoldDB" id="A0A6I5MYG7"/>
<dbReference type="InterPro" id="IPR027417">
    <property type="entry name" value="P-loop_NTPase"/>
</dbReference>
<dbReference type="PANTHER" id="PTHR22683:SF1">
    <property type="entry name" value="TYPE VII SECRETION SYSTEM PROTEIN ESSC"/>
    <property type="match status" value="1"/>
</dbReference>
<dbReference type="CDD" id="cd01127">
    <property type="entry name" value="TrwB_TraG_TraD_VirD4"/>
    <property type="match status" value="1"/>
</dbReference>
<feature type="domain" description="FtsK" evidence="6">
    <location>
        <begin position="164"/>
        <end position="349"/>
    </location>
</feature>
<evidence type="ECO:0000256" key="5">
    <source>
        <dbReference type="SAM" id="Phobius"/>
    </source>
</evidence>
<dbReference type="SMART" id="SM00382">
    <property type="entry name" value="AAA"/>
    <property type="match status" value="1"/>
</dbReference>
<dbReference type="EMBL" id="VYSG01000001">
    <property type="protein sequence ID" value="NEG69317.1"/>
    <property type="molecule type" value="Genomic_DNA"/>
</dbReference>
<dbReference type="InterPro" id="IPR003593">
    <property type="entry name" value="AAA+_ATPase"/>
</dbReference>
<dbReference type="RefSeq" id="WP_163226903.1">
    <property type="nucleotide sequence ID" value="NZ_VYSG01000001.1"/>
</dbReference>